<evidence type="ECO:0000256" key="15">
    <source>
        <dbReference type="ARBA" id="ARBA00023316"/>
    </source>
</evidence>
<evidence type="ECO:0000256" key="1">
    <source>
        <dbReference type="ARBA" id="ARBA00003466"/>
    </source>
</evidence>
<keyword evidence="6" id="KW-1003">Cell membrane</keyword>
<evidence type="ECO:0000256" key="18">
    <source>
        <dbReference type="SAM" id="Phobius"/>
    </source>
</evidence>
<evidence type="ECO:0000259" key="19">
    <source>
        <dbReference type="Pfam" id="PF18204"/>
    </source>
</evidence>
<evidence type="ECO:0000256" key="9">
    <source>
        <dbReference type="ARBA" id="ARBA00022601"/>
    </source>
</evidence>
<evidence type="ECO:0000256" key="2">
    <source>
        <dbReference type="ARBA" id="ARBA00004236"/>
    </source>
</evidence>
<comment type="function">
    <text evidence="1">S-layer protein. The S-layer is a paracrystalline mono-layered assembly of proteins which coat the surface of the cell.</text>
</comment>
<feature type="transmembrane region" description="Helical" evidence="18">
    <location>
        <begin position="853"/>
        <end position="871"/>
    </location>
</feature>
<evidence type="ECO:0000256" key="8">
    <source>
        <dbReference type="ARBA" id="ARBA00022525"/>
    </source>
</evidence>
<keyword evidence="20" id="KW-0614">Plasmid</keyword>
<feature type="region of interest" description="Disordered" evidence="17">
    <location>
        <begin position="137"/>
        <end position="158"/>
    </location>
</feature>
<feature type="compositionally biased region" description="Polar residues" evidence="17">
    <location>
        <begin position="137"/>
        <end position="157"/>
    </location>
</feature>
<proteinExistence type="inferred from homology"/>
<dbReference type="InterPro" id="IPR026452">
    <property type="entry name" value="Surf_glycop_sig_pep"/>
</dbReference>
<dbReference type="AlphaFoldDB" id="A0A8T8KU94"/>
<keyword evidence="11" id="KW-0732">Signal</keyword>
<evidence type="ECO:0000256" key="5">
    <source>
        <dbReference type="ARBA" id="ARBA00017560"/>
    </source>
</evidence>
<name>A0A8T8KU94_9EURY</name>
<feature type="region of interest" description="Disordered" evidence="17">
    <location>
        <begin position="794"/>
        <end position="852"/>
    </location>
</feature>
<organism evidence="20 21">
    <name type="scientific">Haloarcula marismortui ATCC 33800</name>
    <dbReference type="NCBI Taxonomy" id="662476"/>
    <lineage>
        <taxon>Archaea</taxon>
        <taxon>Methanobacteriati</taxon>
        <taxon>Methanobacteriota</taxon>
        <taxon>Stenosarchaea group</taxon>
        <taxon>Halobacteria</taxon>
        <taxon>Halobacteriales</taxon>
        <taxon>Haloarculaceae</taxon>
        <taxon>Haloarcula</taxon>
    </lineage>
</organism>
<comment type="similarity">
    <text evidence="4">Belongs to the halobacterial S-layer protein family.</text>
</comment>
<dbReference type="Pfam" id="PF18204">
    <property type="entry name" value="PGF-CTERM"/>
    <property type="match status" value="1"/>
</dbReference>
<dbReference type="GO" id="GO:0005886">
    <property type="term" value="C:plasma membrane"/>
    <property type="evidence" value="ECO:0007669"/>
    <property type="project" value="UniProtKB-SubCell"/>
</dbReference>
<evidence type="ECO:0000256" key="12">
    <source>
        <dbReference type="ARBA" id="ARBA00022989"/>
    </source>
</evidence>
<feature type="compositionally biased region" description="Polar residues" evidence="17">
    <location>
        <begin position="383"/>
        <end position="402"/>
    </location>
</feature>
<geneLocation type="plasmid" evidence="20 21">
    <name>pHsi204</name>
</geneLocation>
<dbReference type="Proteomes" id="UP000682967">
    <property type="component" value="Plasmid pHsi204"/>
</dbReference>
<keyword evidence="15" id="KW-0961">Cell wall biogenesis/degradation</keyword>
<dbReference type="NCBIfam" id="TIGR04216">
    <property type="entry name" value="halo_surf_glyco"/>
    <property type="match status" value="1"/>
</dbReference>
<evidence type="ECO:0000256" key="3">
    <source>
        <dbReference type="ARBA" id="ARBA00004237"/>
    </source>
</evidence>
<sequence>MTNTKQKINAVFLSALMVMSVFAAAVAFSGAAAAANRGAGFTYSTGPTDSNGGGNGDSVGQVGPGAVVFQGEEDLEDGGNFGSNTDIGQLQKVSGDNSGILLGNPIPQDQPTGSYTFDGNSGTDGVTLQTPRVTSVEVQNGGSGDVTGSTLQTSSSGPDAFVRADYNFQEAEDLEITVEDENGLEVTNEIVVQKTGLPTADRNDENGASGSNGDFDVGWELDTTDIDEGQYTITVEGTEDLTFGDASETVTVNITSDQQASLNLDNDEVVQGENLQFNVENSPEGNYHVVLVESSEFRDGITADQASRIFRNVGDVQEVGLVDNTGPVSASTVASNVGSDQEVADVTRYAYGVVEIDGGSGVGSIETQFLDDSSVDVELYPASDSSNDGYASGGSHASSVTVRDTDNDGTDDSEAAIVTDLLETDDDQSFDVVEGEITLDSPSGAYVTGSQIDVNGTANQGVDQVALYARDNNDYELIEIDGSNTVSVDGDDTFSEEDVILSQGSKGGNSIVSLPGSYRIGVIDVQDADLDSDGTVDDTLTTSDFNSGVSGATALRVTDTALNGTFTTYNGQIASDDGQIDVDGQAPGKDNVIVAFVDSRGNAAAQVVSVDDDDSFSEEDIDITSLSEGTVTAHILSSGRDGEYGDTGTSSDSAFVNTIETGYAGGSSTGDQVREQILANTVDDTASDDLIVNEQFRLTDGLTTIESASSPVEANGTLEVQGNTNRVPDDNTITVEILNSEDESVTVESTDEWGSDGQWSINVDLSDVDIEPGNYTVEADDGDNTDRTSVTVVEAGSLEEEQPDTETPEPDTETPEPDTETPEPDTETPEPDTETPEPDTETEEATTEASGPGFTAAIALIALVAAALLAVRRDN</sequence>
<reference evidence="20" key="1">
    <citation type="submission" date="2021-04" db="EMBL/GenBank/DDBJ databases">
        <title>Complete Genome sequence and Methylome Analysis of the Haloarchaeon Haloarcula sinaiiensis.</title>
        <authorList>
            <person name="Fomenkov A."/>
            <person name="DasSarma P."/>
            <person name="DasSarma S."/>
            <person name="Roberts R.J."/>
        </authorList>
    </citation>
    <scope>NUCLEOTIDE SEQUENCE</scope>
    <source>
        <strain evidence="20">ATCC 33800</strain>
        <plasmid evidence="20">pHsi204</plasmid>
    </source>
</reference>
<dbReference type="GO" id="GO:0030115">
    <property type="term" value="C:S-layer"/>
    <property type="evidence" value="ECO:0007669"/>
    <property type="project" value="UniProtKB-SubCell"/>
</dbReference>
<evidence type="ECO:0000256" key="7">
    <source>
        <dbReference type="ARBA" id="ARBA00022512"/>
    </source>
</evidence>
<dbReference type="NCBIfam" id="TIGR04126">
    <property type="entry name" value="PGF_CTERM"/>
    <property type="match status" value="1"/>
</dbReference>
<accession>A0A8T8KU94</accession>
<keyword evidence="14" id="KW-0325">Glycoprotein</keyword>
<evidence type="ECO:0000256" key="14">
    <source>
        <dbReference type="ARBA" id="ARBA00023180"/>
    </source>
</evidence>
<evidence type="ECO:0000256" key="16">
    <source>
        <dbReference type="ARBA" id="ARBA00032079"/>
    </source>
</evidence>
<keyword evidence="10 18" id="KW-0812">Transmembrane</keyword>
<gene>
    <name evidence="20" type="primary">csg</name>
    <name evidence="20" type="ORF">KDQ40_21255</name>
</gene>
<dbReference type="InterPro" id="IPR026371">
    <property type="entry name" value="PGF_CTERM"/>
</dbReference>
<protein>
    <recommendedName>
        <fullName evidence="5">Cell surface glycoprotein</fullName>
    </recommendedName>
    <alternativeName>
        <fullName evidence="16">S-layer glycoprotein</fullName>
    </alternativeName>
</protein>
<evidence type="ECO:0000313" key="20">
    <source>
        <dbReference type="EMBL" id="QUJ74833.1"/>
    </source>
</evidence>
<dbReference type="OrthoDB" id="242828at2157"/>
<evidence type="ECO:0000256" key="4">
    <source>
        <dbReference type="ARBA" id="ARBA00009327"/>
    </source>
</evidence>
<feature type="region of interest" description="Disordered" evidence="17">
    <location>
        <begin position="198"/>
        <end position="217"/>
    </location>
</feature>
<feature type="compositionally biased region" description="Acidic residues" evidence="17">
    <location>
        <begin position="797"/>
        <end position="846"/>
    </location>
</feature>
<dbReference type="GO" id="GO:0071555">
    <property type="term" value="P:cell wall organization"/>
    <property type="evidence" value="ECO:0007669"/>
    <property type="project" value="UniProtKB-KW"/>
</dbReference>
<evidence type="ECO:0000256" key="11">
    <source>
        <dbReference type="ARBA" id="ARBA00022729"/>
    </source>
</evidence>
<evidence type="ECO:0000313" key="21">
    <source>
        <dbReference type="Proteomes" id="UP000682967"/>
    </source>
</evidence>
<dbReference type="KEGG" id="hsin:KDQ40_21255"/>
<evidence type="ECO:0000256" key="6">
    <source>
        <dbReference type="ARBA" id="ARBA00022475"/>
    </source>
</evidence>
<dbReference type="InterPro" id="IPR026458">
    <property type="entry name" value="Csg_halobact"/>
</dbReference>
<keyword evidence="12 18" id="KW-1133">Transmembrane helix</keyword>
<dbReference type="EMBL" id="CP073371">
    <property type="protein sequence ID" value="QUJ74833.1"/>
    <property type="molecule type" value="Genomic_DNA"/>
</dbReference>
<comment type="subcellular location">
    <subcellularLocation>
        <location evidence="2">Cell membrane</location>
    </subcellularLocation>
    <subcellularLocation>
        <location evidence="3">Secreted</location>
        <location evidence="3">Cell wall</location>
        <location evidence="3">S-layer</location>
    </subcellularLocation>
</comment>
<keyword evidence="7" id="KW-0134">Cell wall</keyword>
<keyword evidence="8" id="KW-0964">Secreted</keyword>
<evidence type="ECO:0000256" key="17">
    <source>
        <dbReference type="SAM" id="MobiDB-lite"/>
    </source>
</evidence>
<evidence type="ECO:0000256" key="13">
    <source>
        <dbReference type="ARBA" id="ARBA00023136"/>
    </source>
</evidence>
<feature type="domain" description="PGF-CTERM archaeal protein-sorting signal" evidence="19">
    <location>
        <begin position="852"/>
        <end position="873"/>
    </location>
</feature>
<keyword evidence="13 18" id="KW-0472">Membrane</keyword>
<dbReference type="NCBIfam" id="TIGR04207">
    <property type="entry name" value="halo_sig_pep"/>
    <property type="match status" value="1"/>
</dbReference>
<keyword evidence="9" id="KW-0701">S-layer</keyword>
<feature type="region of interest" description="Disordered" evidence="17">
    <location>
        <begin position="380"/>
        <end position="412"/>
    </location>
</feature>
<evidence type="ECO:0000256" key="10">
    <source>
        <dbReference type="ARBA" id="ARBA00022692"/>
    </source>
</evidence>